<evidence type="ECO:0000313" key="1">
    <source>
        <dbReference type="EMBL" id="WBA07944.1"/>
    </source>
</evidence>
<gene>
    <name evidence="1" type="ORF">N8M53_08885</name>
</gene>
<dbReference type="Proteomes" id="UP001164748">
    <property type="component" value="Chromosome"/>
</dbReference>
<name>A0AA47KJC7_9GAMM</name>
<proteinExistence type="predicted"/>
<dbReference type="AlphaFoldDB" id="A0AA47KJC7"/>
<dbReference type="RefSeq" id="WP_269578513.1">
    <property type="nucleotide sequence ID" value="NZ_CP114588.1"/>
</dbReference>
<organism evidence="1 2">
    <name type="scientific">Salinivibrio kushneri</name>
    <dbReference type="NCBI Taxonomy" id="1908198"/>
    <lineage>
        <taxon>Bacteria</taxon>
        <taxon>Pseudomonadati</taxon>
        <taxon>Pseudomonadota</taxon>
        <taxon>Gammaproteobacteria</taxon>
        <taxon>Vibrionales</taxon>
        <taxon>Vibrionaceae</taxon>
        <taxon>Salinivibrio</taxon>
    </lineage>
</organism>
<accession>A0AA47KJC7</accession>
<sequence>MKHKRYSNKKIKEMLNEVMPEMEKHARTTVPCTIRRMIAHLIVAPFLVPTMLKNSGL</sequence>
<evidence type="ECO:0000313" key="2">
    <source>
        <dbReference type="Proteomes" id="UP001164748"/>
    </source>
</evidence>
<dbReference type="EMBL" id="CP114588">
    <property type="protein sequence ID" value="WBA07944.1"/>
    <property type="molecule type" value="Genomic_DNA"/>
</dbReference>
<protein>
    <submittedName>
        <fullName evidence="1">Uncharacterized protein</fullName>
    </submittedName>
</protein>
<reference evidence="1" key="1">
    <citation type="submission" date="2022-09" db="EMBL/GenBank/DDBJ databases">
        <authorList>
            <person name="Li Z.-J."/>
        </authorList>
    </citation>
    <scope>NUCLEOTIDE SEQUENCE</scope>
    <source>
        <strain evidence="1">TGB11</strain>
    </source>
</reference>